<comment type="subcellular location">
    <subcellularLocation>
        <location evidence="1">Membrane</location>
        <topology evidence="1">Multi-pass membrane protein</topology>
    </subcellularLocation>
</comment>
<feature type="transmembrane region" description="Helical" evidence="5">
    <location>
        <begin position="90"/>
        <end position="111"/>
    </location>
</feature>
<feature type="domain" description="O-antigen ligase-related" evidence="6">
    <location>
        <begin position="186"/>
        <end position="324"/>
    </location>
</feature>
<feature type="transmembrane region" description="Helical" evidence="5">
    <location>
        <begin position="220"/>
        <end position="239"/>
    </location>
</feature>
<reference evidence="7 8" key="1">
    <citation type="submission" date="2018-07" db="EMBL/GenBank/DDBJ databases">
        <authorList>
            <person name="Peeters C."/>
        </authorList>
    </citation>
    <scope>NUCLEOTIDE SEQUENCE [LARGE SCALE GENOMIC DNA]</scope>
    <source>
        <strain evidence="7 8">LMG 3411</strain>
    </source>
</reference>
<dbReference type="AlphaFoldDB" id="A0A446C2U8"/>
<dbReference type="InterPro" id="IPR007016">
    <property type="entry name" value="O-antigen_ligase-rel_domated"/>
</dbReference>
<organism evidence="7 8">
    <name type="scientific">Achromobacter agilis</name>
    <dbReference type="NCBI Taxonomy" id="1353888"/>
    <lineage>
        <taxon>Bacteria</taxon>
        <taxon>Pseudomonadati</taxon>
        <taxon>Pseudomonadota</taxon>
        <taxon>Betaproteobacteria</taxon>
        <taxon>Burkholderiales</taxon>
        <taxon>Alcaligenaceae</taxon>
        <taxon>Achromobacter</taxon>
    </lineage>
</organism>
<keyword evidence="3 5" id="KW-1133">Transmembrane helix</keyword>
<feature type="transmembrane region" description="Helical" evidence="5">
    <location>
        <begin position="41"/>
        <end position="59"/>
    </location>
</feature>
<feature type="transmembrane region" description="Helical" evidence="5">
    <location>
        <begin position="12"/>
        <end position="29"/>
    </location>
</feature>
<keyword evidence="4 5" id="KW-0472">Membrane</keyword>
<accession>A0A446C2U8</accession>
<dbReference type="EMBL" id="UFQB01000001">
    <property type="protein sequence ID" value="SSW62143.1"/>
    <property type="molecule type" value="Genomic_DNA"/>
</dbReference>
<dbReference type="PANTHER" id="PTHR37422">
    <property type="entry name" value="TEICHURONIC ACID BIOSYNTHESIS PROTEIN TUAE"/>
    <property type="match status" value="1"/>
</dbReference>
<dbReference type="GO" id="GO:0016020">
    <property type="term" value="C:membrane"/>
    <property type="evidence" value="ECO:0007669"/>
    <property type="project" value="UniProtKB-SubCell"/>
</dbReference>
<dbReference type="InterPro" id="IPR051533">
    <property type="entry name" value="WaaL-like"/>
</dbReference>
<dbReference type="Pfam" id="PF04932">
    <property type="entry name" value="Wzy_C"/>
    <property type="match status" value="1"/>
</dbReference>
<evidence type="ECO:0000259" key="6">
    <source>
        <dbReference type="Pfam" id="PF04932"/>
    </source>
</evidence>
<feature type="transmembrane region" description="Helical" evidence="5">
    <location>
        <begin position="165"/>
        <end position="181"/>
    </location>
</feature>
<evidence type="ECO:0000256" key="5">
    <source>
        <dbReference type="SAM" id="Phobius"/>
    </source>
</evidence>
<dbReference type="PANTHER" id="PTHR37422:SF13">
    <property type="entry name" value="LIPOPOLYSACCHARIDE BIOSYNTHESIS PROTEIN PA4999-RELATED"/>
    <property type="match status" value="1"/>
</dbReference>
<evidence type="ECO:0000256" key="3">
    <source>
        <dbReference type="ARBA" id="ARBA00022989"/>
    </source>
</evidence>
<evidence type="ECO:0000256" key="4">
    <source>
        <dbReference type="ARBA" id="ARBA00023136"/>
    </source>
</evidence>
<feature type="transmembrane region" description="Helical" evidence="5">
    <location>
        <begin position="308"/>
        <end position="328"/>
    </location>
</feature>
<keyword evidence="2 5" id="KW-0812">Transmembrane</keyword>
<feature type="transmembrane region" description="Helical" evidence="5">
    <location>
        <begin position="188"/>
        <end position="214"/>
    </location>
</feature>
<evidence type="ECO:0000256" key="2">
    <source>
        <dbReference type="ARBA" id="ARBA00022692"/>
    </source>
</evidence>
<proteinExistence type="predicted"/>
<evidence type="ECO:0000313" key="8">
    <source>
        <dbReference type="Proteomes" id="UP000289184"/>
    </source>
</evidence>
<feature type="transmembrane region" description="Helical" evidence="5">
    <location>
        <begin position="349"/>
        <end position="378"/>
    </location>
</feature>
<feature type="transmembrane region" description="Helical" evidence="5">
    <location>
        <begin position="123"/>
        <end position="145"/>
    </location>
</feature>
<dbReference type="RefSeq" id="WP_165359031.1">
    <property type="nucleotide sequence ID" value="NZ_UFQB01000001.1"/>
</dbReference>
<keyword evidence="8" id="KW-1185">Reference proteome</keyword>
<feature type="transmembrane region" description="Helical" evidence="5">
    <location>
        <begin position="66"/>
        <end position="84"/>
    </location>
</feature>
<sequence length="397" mass="44107">MNQDALSSRYDAQAGVFLILLPFFLLFVGDLQVPIGESTMTVPMGMFIVFPMLVLCMALERIVIPSSVLLLVGTLFFGLLGLLLTPEGGFLRAAAGTLPLLYAICILMVYAQFYRYITVERAAGMMLAGGIVLAVAAIILFVVAVMSPGGYYEQKLLIETPLGRSNYLAAFLIFLFALALAKQRALACLFAVAIFCTMSRGGALMFLLFIAALQMEKWRLLWLVWLGPLLLFFAATFLVSSDHQHSIVALAGPYQGEVLSIINRLLLWSFGFDLWIQHPLFGIGPNTFRTFVELNPGIENVWGAHNSIIQMLLNYGLFGTFLYVLYLREIYVRLRRAEQTAPWFRYLRVAFVVLQVFGLFEPLVGSAAFEVLLAYMLILALKQTSLPVSADTSIMAK</sequence>
<gene>
    <name evidence="7" type="ORF">AGI3411_00326</name>
</gene>
<name>A0A446C2U8_9BURK</name>
<dbReference type="Proteomes" id="UP000289184">
    <property type="component" value="Unassembled WGS sequence"/>
</dbReference>
<evidence type="ECO:0000313" key="7">
    <source>
        <dbReference type="EMBL" id="SSW62143.1"/>
    </source>
</evidence>
<protein>
    <recommendedName>
        <fullName evidence="6">O-antigen ligase-related domain-containing protein</fullName>
    </recommendedName>
</protein>
<evidence type="ECO:0000256" key="1">
    <source>
        <dbReference type="ARBA" id="ARBA00004141"/>
    </source>
</evidence>